<protein>
    <recommendedName>
        <fullName evidence="3">Plasmid segregation oscillating ATPase ParF</fullName>
    </recommendedName>
</protein>
<dbReference type="SUPFAM" id="SSF52540">
    <property type="entry name" value="P-loop containing nucleoside triphosphate hydrolases"/>
    <property type="match status" value="1"/>
</dbReference>
<proteinExistence type="predicted"/>
<dbReference type="InterPro" id="IPR027417">
    <property type="entry name" value="P-loop_NTPase"/>
</dbReference>
<keyword evidence="2" id="KW-1185">Reference proteome</keyword>
<evidence type="ECO:0000313" key="1">
    <source>
        <dbReference type="EMBL" id="RZT91181.1"/>
    </source>
</evidence>
<evidence type="ECO:0008006" key="3">
    <source>
        <dbReference type="Google" id="ProtNLM"/>
    </source>
</evidence>
<reference evidence="1 2" key="1">
    <citation type="submission" date="2019-02" db="EMBL/GenBank/DDBJ databases">
        <title>Genomic Encyclopedia of Type Strains, Phase IV (KMG-IV): sequencing the most valuable type-strain genomes for metagenomic binning, comparative biology and taxonomic classification.</title>
        <authorList>
            <person name="Goeker M."/>
        </authorList>
    </citation>
    <scope>NUCLEOTIDE SEQUENCE [LARGE SCALE GENOMIC DNA]</scope>
    <source>
        <strain evidence="1 2">DSM 23814</strain>
    </source>
</reference>
<dbReference type="AlphaFoldDB" id="A0A4Q7V412"/>
<dbReference type="Proteomes" id="UP000293398">
    <property type="component" value="Unassembled WGS sequence"/>
</dbReference>
<name>A0A4Q7V412_9BURK</name>
<evidence type="ECO:0000313" key="2">
    <source>
        <dbReference type="Proteomes" id="UP000293398"/>
    </source>
</evidence>
<comment type="caution">
    <text evidence="1">The sequence shown here is derived from an EMBL/GenBank/DDBJ whole genome shotgun (WGS) entry which is preliminary data.</text>
</comment>
<dbReference type="NCBIfam" id="NF041292">
    <property type="entry name" value="StbB"/>
    <property type="match status" value="1"/>
</dbReference>
<dbReference type="InterPro" id="IPR047985">
    <property type="entry name" value="StbB-like"/>
</dbReference>
<accession>A0A4Q7V412</accession>
<dbReference type="EMBL" id="SHKO01000006">
    <property type="protein sequence ID" value="RZT91181.1"/>
    <property type="molecule type" value="Genomic_DNA"/>
</dbReference>
<dbReference type="CDD" id="cd01983">
    <property type="entry name" value="SIMIBI"/>
    <property type="match status" value="1"/>
</dbReference>
<sequence>MKIAVLNNSGNVGKSTIAKHLLMPRLTDSIIIPIETINDSDIESPHFKGKNFKDVLVELAIHDNVVVDIGSSNIETTISEMRKLKGSHEDFDFYVVPTVPSQKQQIDTMQTIAQLLDIGIPANKIRIIFNMVDQDETVESLFPKLATYCKELGLQTESVIYQSDLFPMLKDLSIREAAEMNETIKTKLKAETDTDEKRRLASLLAASRLAVGVEDNLNSVFQKVFHE</sequence>
<dbReference type="OrthoDB" id="5877230at2"/>
<organism evidence="1 2">
    <name type="scientific">Advenella incenata</name>
    <dbReference type="NCBI Taxonomy" id="267800"/>
    <lineage>
        <taxon>Bacteria</taxon>
        <taxon>Pseudomonadati</taxon>
        <taxon>Pseudomonadota</taxon>
        <taxon>Betaproteobacteria</taxon>
        <taxon>Burkholderiales</taxon>
        <taxon>Alcaligenaceae</taxon>
    </lineage>
</organism>
<gene>
    <name evidence="1" type="ORF">EV681_4534</name>
</gene>
<dbReference type="Gene3D" id="3.40.50.300">
    <property type="entry name" value="P-loop containing nucleotide triphosphate hydrolases"/>
    <property type="match status" value="1"/>
</dbReference>
<dbReference type="RefSeq" id="WP_130305288.1">
    <property type="nucleotide sequence ID" value="NZ_SHKO01000006.1"/>
</dbReference>